<dbReference type="AlphaFoldDB" id="A0A7X1A7B2"/>
<dbReference type="GO" id="GO:0016887">
    <property type="term" value="F:ATP hydrolysis activity"/>
    <property type="evidence" value="ECO:0007669"/>
    <property type="project" value="InterPro"/>
</dbReference>
<reference evidence="2 3" key="1">
    <citation type="submission" date="2020-03" db="EMBL/GenBank/DDBJ databases">
        <title>Soil Listeria distribution.</title>
        <authorList>
            <person name="Liao J."/>
            <person name="Wiedmann M."/>
        </authorList>
    </citation>
    <scope>NUCLEOTIDE SEQUENCE [LARGE SCALE GENOMIC DNA]</scope>
    <source>
        <strain evidence="2 3">FSL L7-1850</strain>
    </source>
</reference>
<dbReference type="SUPFAM" id="SSF52540">
    <property type="entry name" value="P-loop containing nucleoside triphosphate hydrolases"/>
    <property type="match status" value="1"/>
</dbReference>
<evidence type="ECO:0000259" key="1">
    <source>
        <dbReference type="Pfam" id="PF07728"/>
    </source>
</evidence>
<dbReference type="GO" id="GO:0005524">
    <property type="term" value="F:ATP binding"/>
    <property type="evidence" value="ECO:0007669"/>
    <property type="project" value="InterPro"/>
</dbReference>
<dbReference type="EMBL" id="JAARMV010000002">
    <property type="protein sequence ID" value="MBC2372413.1"/>
    <property type="molecule type" value="Genomic_DNA"/>
</dbReference>
<feature type="domain" description="ATPase dynein-related AAA" evidence="1">
    <location>
        <begin position="73"/>
        <end position="174"/>
    </location>
</feature>
<gene>
    <name evidence="2" type="ORF">HBP98_10410</name>
</gene>
<protein>
    <submittedName>
        <fullName evidence="2">AAA domain-containing protein</fullName>
    </submittedName>
</protein>
<dbReference type="Pfam" id="PF07728">
    <property type="entry name" value="AAA_5"/>
    <property type="match status" value="1"/>
</dbReference>
<dbReference type="Gene3D" id="3.40.50.300">
    <property type="entry name" value="P-loop containing nucleotide triphosphate hydrolases"/>
    <property type="match status" value="1"/>
</dbReference>
<accession>A0A7X1A7B2</accession>
<organism evidence="2 3">
    <name type="scientific">Listeria booriae</name>
    <dbReference type="NCBI Taxonomy" id="1552123"/>
    <lineage>
        <taxon>Bacteria</taxon>
        <taxon>Bacillati</taxon>
        <taxon>Bacillota</taxon>
        <taxon>Bacilli</taxon>
        <taxon>Bacillales</taxon>
        <taxon>Listeriaceae</taxon>
        <taxon>Listeria</taxon>
    </lineage>
</organism>
<sequence>MLEEKGLLNISEKEIGSSEPVQDSEKDNLIEINEEEEFLKKFQQITRSEEFNLFYDEKDLFNFHTSLKVGSLVILAGLSGTGKSKLVRAYSKAMQLDEGQLNFVSVRPFWEDDSDLLGYPDTINSVYRPGDSGLTDALIEAGKNRDKLYLICFDEMNLARVEHYFSQFLSVLEMDADIRNIRLYNKDLEKRFYNSDQYPATISIGKNVLFVGTVNLDESTYHFSDKVLDRANVISLNILPFTGMYADAPRKNENVPKDRISYDTYSKFRNSKFGHQLQERELDFLWKLHQVITKSNKNIGVGWRIVNQINEYLQNLPNFGPLGRDEAFDSQVVQRVLTKIRGSEEQLSNLLGVYGSPTGEVKESKLIAVFDEFSDVSSFDRSRKDVQEKAKEISLHGYTI</sequence>
<evidence type="ECO:0000313" key="3">
    <source>
        <dbReference type="Proteomes" id="UP000546244"/>
    </source>
</evidence>
<evidence type="ECO:0000313" key="2">
    <source>
        <dbReference type="EMBL" id="MBC2372413.1"/>
    </source>
</evidence>
<dbReference type="InterPro" id="IPR011704">
    <property type="entry name" value="ATPase_dyneun-rel_AAA"/>
</dbReference>
<dbReference type="Proteomes" id="UP000546244">
    <property type="component" value="Unassembled WGS sequence"/>
</dbReference>
<dbReference type="InterPro" id="IPR027417">
    <property type="entry name" value="P-loop_NTPase"/>
</dbReference>
<name>A0A7X1A7B2_9LIST</name>
<proteinExistence type="predicted"/>
<comment type="caution">
    <text evidence="2">The sequence shown here is derived from an EMBL/GenBank/DDBJ whole genome shotgun (WGS) entry which is preliminary data.</text>
</comment>